<feature type="region of interest" description="Required for dimer formation and molybdate binding" evidence="6">
    <location>
        <begin position="129"/>
        <end position="137"/>
    </location>
</feature>
<dbReference type="InterPro" id="IPR005116">
    <property type="entry name" value="Transp-assoc_OB_typ1"/>
</dbReference>
<sequence length="268" mass="28363">MSESELKVMGSLALGKDEQHVLSDKRIALLEHIAQCGSITQAAKAAGLSYKGAWDAVDAMNSMFDEPLVATATGGKGGGGTQLTGLGVRMVDAYRALRREQKRFLEAASSGIADFDNVYQLIRRLSVKTSARNQFFGKVTAIKKGPVNIEVELTLTGGDRIYSVITHDGLETLNGEVGSDAWALVNAAWIILTLPDVMGKTSARNSLLGRVVRINTGIVNSEVVLQLDGGNTVSAVVTNESVEALGLEPDVKICAVFKASSVILGVTD</sequence>
<dbReference type="EMBL" id="BDOQ01000009">
    <property type="protein sequence ID" value="GBG14665.1"/>
    <property type="molecule type" value="Genomic_DNA"/>
</dbReference>
<proteinExistence type="inferred from homology"/>
<dbReference type="RefSeq" id="WP_109015851.1">
    <property type="nucleotide sequence ID" value="NZ_BDOQ01000009.1"/>
</dbReference>
<dbReference type="PROSITE" id="PS51866">
    <property type="entry name" value="MOP"/>
    <property type="match status" value="2"/>
</dbReference>
<dbReference type="AlphaFoldDB" id="A0A2R5F9F3"/>
<keyword evidence="2 5" id="KW-0813">Transport</keyword>
<keyword evidence="3 5" id="KW-0500">Molybdenum</keyword>
<dbReference type="InterPro" id="IPR000847">
    <property type="entry name" value="LysR_HTH_N"/>
</dbReference>
<dbReference type="Pfam" id="PF00126">
    <property type="entry name" value="HTH_1"/>
    <property type="match status" value="1"/>
</dbReference>
<dbReference type="PIRSF" id="PIRSF005763">
    <property type="entry name" value="Txn_reg_ModE"/>
    <property type="match status" value="1"/>
</dbReference>
<accession>A0A2R5F9F3</accession>
<dbReference type="OrthoDB" id="9800709at2"/>
<keyword evidence="4" id="KW-0677">Repeat</keyword>
<dbReference type="InterPro" id="IPR036390">
    <property type="entry name" value="WH_DNA-bd_sf"/>
</dbReference>
<dbReference type="NCBIfam" id="TIGR00637">
    <property type="entry name" value="ModE_repress"/>
    <property type="match status" value="1"/>
</dbReference>
<evidence type="ECO:0000256" key="2">
    <source>
        <dbReference type="ARBA" id="ARBA00022448"/>
    </source>
</evidence>
<dbReference type="InterPro" id="IPR051815">
    <property type="entry name" value="Molybdate_resp_trans_reg"/>
</dbReference>
<dbReference type="Gene3D" id="2.40.50.100">
    <property type="match status" value="2"/>
</dbReference>
<evidence type="ECO:0000256" key="1">
    <source>
        <dbReference type="ARBA" id="ARBA00008110"/>
    </source>
</evidence>
<evidence type="ECO:0000313" key="8">
    <source>
        <dbReference type="EMBL" id="GBG14665.1"/>
    </source>
</evidence>
<dbReference type="InterPro" id="IPR008995">
    <property type="entry name" value="Mo/tungstate-bd_C_term_dom"/>
</dbReference>
<feature type="domain" description="Mop" evidence="7">
    <location>
        <begin position="128"/>
        <end position="194"/>
    </location>
</feature>
<dbReference type="Gene3D" id="1.10.10.10">
    <property type="entry name" value="Winged helix-like DNA-binding domain superfamily/Winged helix DNA-binding domain"/>
    <property type="match status" value="1"/>
</dbReference>
<evidence type="ECO:0000256" key="3">
    <source>
        <dbReference type="ARBA" id="ARBA00022505"/>
    </source>
</evidence>
<dbReference type="InterPro" id="IPR003725">
    <property type="entry name" value="ModE-bd_N"/>
</dbReference>
<reference evidence="8 9" key="1">
    <citation type="journal article" date="2018" name="Environ. Microbiol.">
        <title>Isolation and genomic characterization of Novimethylophilus kurashikiensis gen. nov. sp. nov., a new lanthanide-dependent methylotrophic species of Methylophilaceae.</title>
        <authorList>
            <person name="Lv H."/>
            <person name="Sahin N."/>
            <person name="Tani A."/>
        </authorList>
    </citation>
    <scope>NUCLEOTIDE SEQUENCE [LARGE SCALE GENOMIC DNA]</scope>
    <source>
        <strain evidence="8 9">La2-4</strain>
    </source>
</reference>
<keyword evidence="9" id="KW-1185">Reference proteome</keyword>
<dbReference type="InterPro" id="IPR016462">
    <property type="entry name" value="ModE"/>
</dbReference>
<evidence type="ECO:0000256" key="5">
    <source>
        <dbReference type="PIRNR" id="PIRNR005763"/>
    </source>
</evidence>
<comment type="caution">
    <text evidence="8">The sequence shown here is derived from an EMBL/GenBank/DDBJ whole genome shotgun (WGS) entry which is preliminary data.</text>
</comment>
<dbReference type="Proteomes" id="UP000245081">
    <property type="component" value="Unassembled WGS sequence"/>
</dbReference>
<evidence type="ECO:0000313" key="9">
    <source>
        <dbReference type="Proteomes" id="UP000245081"/>
    </source>
</evidence>
<dbReference type="PANTHER" id="PTHR30432">
    <property type="entry name" value="TRANSCRIPTIONAL REGULATOR MODE"/>
    <property type="match status" value="1"/>
</dbReference>
<dbReference type="GO" id="GO:0030151">
    <property type="term" value="F:molybdenum ion binding"/>
    <property type="evidence" value="ECO:0007669"/>
    <property type="project" value="UniProtKB-UniRule"/>
</dbReference>
<feature type="domain" description="Mop" evidence="7">
    <location>
        <begin position="200"/>
        <end position="266"/>
    </location>
</feature>
<protein>
    <submittedName>
        <fullName evidence="8">Molybdate transport system regulatory protein</fullName>
    </submittedName>
</protein>
<evidence type="ECO:0000259" key="7">
    <source>
        <dbReference type="PROSITE" id="PS51866"/>
    </source>
</evidence>
<dbReference type="InterPro" id="IPR036388">
    <property type="entry name" value="WH-like_DNA-bd_sf"/>
</dbReference>
<dbReference type="GO" id="GO:0003700">
    <property type="term" value="F:DNA-binding transcription factor activity"/>
    <property type="evidence" value="ECO:0007669"/>
    <property type="project" value="InterPro"/>
</dbReference>
<organism evidence="8 9">
    <name type="scientific">Novimethylophilus kurashikiensis</name>
    <dbReference type="NCBI Taxonomy" id="1825523"/>
    <lineage>
        <taxon>Bacteria</taxon>
        <taxon>Pseudomonadati</taxon>
        <taxon>Pseudomonadota</taxon>
        <taxon>Betaproteobacteria</taxon>
        <taxon>Nitrosomonadales</taxon>
        <taxon>Methylophilaceae</taxon>
        <taxon>Novimethylophilus</taxon>
    </lineage>
</organism>
<name>A0A2R5F9F3_9PROT</name>
<evidence type="ECO:0000256" key="4">
    <source>
        <dbReference type="ARBA" id="ARBA00022737"/>
    </source>
</evidence>
<dbReference type="InterPro" id="IPR004606">
    <property type="entry name" value="Mop_domain"/>
</dbReference>
<dbReference type="SUPFAM" id="SSF46785">
    <property type="entry name" value="Winged helix' DNA-binding domain"/>
    <property type="match status" value="1"/>
</dbReference>
<comment type="similarity">
    <text evidence="1 5">Belongs to the ModE family.</text>
</comment>
<gene>
    <name evidence="8" type="primary">modE</name>
    <name evidence="8" type="ORF">NMK_2264</name>
</gene>
<dbReference type="GO" id="GO:0015689">
    <property type="term" value="P:molybdate ion transport"/>
    <property type="evidence" value="ECO:0007669"/>
    <property type="project" value="UniProtKB-UniRule"/>
</dbReference>
<dbReference type="Pfam" id="PF03459">
    <property type="entry name" value="TOBE"/>
    <property type="match status" value="2"/>
</dbReference>
<evidence type="ECO:0000256" key="6">
    <source>
        <dbReference type="PIRSR" id="PIRSR005763-1"/>
    </source>
</evidence>
<dbReference type="NCBIfam" id="TIGR00638">
    <property type="entry name" value="Mop"/>
    <property type="match status" value="2"/>
</dbReference>
<dbReference type="SUPFAM" id="SSF50331">
    <property type="entry name" value="MOP-like"/>
    <property type="match status" value="2"/>
</dbReference>
<dbReference type="PANTHER" id="PTHR30432:SF1">
    <property type="entry name" value="DNA-BINDING TRANSCRIPTIONAL DUAL REGULATOR MODE"/>
    <property type="match status" value="1"/>
</dbReference>